<sequence>MISEPAAESKPEGGPQPITRAETQIIADHPSPAHENPSQITRVLVISLDTSVHSQFAFQWAIDNFIKPENDLVVLVNVRPIATIPSPYGTSVEEQHRIASHLLLQAYAQRLKKKHISVKAIAMRGDPRDEVVRKVTDPSLALRGRHRKDAGRLATIRPHRHHGTCRSSFNVRGPTPYSLYRSAFERVLVLN</sequence>
<evidence type="ECO:0000313" key="2">
    <source>
        <dbReference type="Proteomes" id="UP000070544"/>
    </source>
</evidence>
<dbReference type="STRING" id="1344416.A0A139AZY6"/>
<gene>
    <name evidence="1" type="ORF">M427DRAFT_169271</name>
</gene>
<dbReference type="Gene3D" id="3.40.50.620">
    <property type="entry name" value="HUPs"/>
    <property type="match status" value="1"/>
</dbReference>
<dbReference type="SUPFAM" id="SSF52402">
    <property type="entry name" value="Adenine nucleotide alpha hydrolases-like"/>
    <property type="match status" value="1"/>
</dbReference>
<reference evidence="1 2" key="1">
    <citation type="journal article" date="2015" name="Genome Biol. Evol.">
        <title>Phylogenomic analyses indicate that early fungi evolved digesting cell walls of algal ancestors of land plants.</title>
        <authorList>
            <person name="Chang Y."/>
            <person name="Wang S."/>
            <person name="Sekimoto S."/>
            <person name="Aerts A.L."/>
            <person name="Choi C."/>
            <person name="Clum A."/>
            <person name="LaButti K.M."/>
            <person name="Lindquist E.A."/>
            <person name="Yee Ngan C."/>
            <person name="Ohm R.A."/>
            <person name="Salamov A.A."/>
            <person name="Grigoriev I.V."/>
            <person name="Spatafora J.W."/>
            <person name="Berbee M.L."/>
        </authorList>
    </citation>
    <scope>NUCLEOTIDE SEQUENCE [LARGE SCALE GENOMIC DNA]</scope>
    <source>
        <strain evidence="1 2">JEL478</strain>
    </source>
</reference>
<dbReference type="Proteomes" id="UP000070544">
    <property type="component" value="Unassembled WGS sequence"/>
</dbReference>
<protein>
    <recommendedName>
        <fullName evidence="3">UspA domain-containing protein</fullName>
    </recommendedName>
</protein>
<evidence type="ECO:0000313" key="1">
    <source>
        <dbReference type="EMBL" id="KXS22306.1"/>
    </source>
</evidence>
<dbReference type="EMBL" id="KQ965731">
    <property type="protein sequence ID" value="KXS22306.1"/>
    <property type="molecule type" value="Genomic_DNA"/>
</dbReference>
<evidence type="ECO:0008006" key="3">
    <source>
        <dbReference type="Google" id="ProtNLM"/>
    </source>
</evidence>
<organism evidence="1 2">
    <name type="scientific">Gonapodya prolifera (strain JEL478)</name>
    <name type="common">Monoblepharis prolifera</name>
    <dbReference type="NCBI Taxonomy" id="1344416"/>
    <lineage>
        <taxon>Eukaryota</taxon>
        <taxon>Fungi</taxon>
        <taxon>Fungi incertae sedis</taxon>
        <taxon>Chytridiomycota</taxon>
        <taxon>Chytridiomycota incertae sedis</taxon>
        <taxon>Monoblepharidomycetes</taxon>
        <taxon>Monoblepharidales</taxon>
        <taxon>Gonapodyaceae</taxon>
        <taxon>Gonapodya</taxon>
    </lineage>
</organism>
<dbReference type="OrthoDB" id="843225at2759"/>
<proteinExistence type="predicted"/>
<dbReference type="AlphaFoldDB" id="A0A139AZY6"/>
<name>A0A139AZY6_GONPJ</name>
<keyword evidence="2" id="KW-1185">Reference proteome</keyword>
<dbReference type="InterPro" id="IPR014729">
    <property type="entry name" value="Rossmann-like_a/b/a_fold"/>
</dbReference>
<accession>A0A139AZY6</accession>